<dbReference type="AlphaFoldDB" id="A0A4E0QYL5"/>
<accession>A0A4E0QYL5</accession>
<gene>
    <name evidence="1" type="ORF">PN36_26385</name>
</gene>
<comment type="caution">
    <text evidence="1">The sequence shown here is derived from an EMBL/GenBank/DDBJ whole genome shotgun (WGS) entry which is preliminary data.</text>
</comment>
<dbReference type="Proteomes" id="UP000030428">
    <property type="component" value="Unassembled WGS sequence"/>
</dbReference>
<name>A0A4E0QYL5_9GAMM</name>
<sequence length="71" mass="8159">MGTITLKVPQDIHLEYQIDNLKRMHSIPSSTKAVHQWEFKAQENLTQLAMRKQVCYQKACSISINVLCKGI</sequence>
<keyword evidence="2" id="KW-1185">Reference proteome</keyword>
<evidence type="ECO:0000313" key="2">
    <source>
        <dbReference type="Proteomes" id="UP000030428"/>
    </source>
</evidence>
<reference evidence="1 2" key="1">
    <citation type="journal article" date="2016" name="Front. Microbiol.">
        <title>Single-Cell (Meta-)Genomics of a Dimorphic Candidatus Thiomargarita nelsonii Reveals Genomic Plasticity.</title>
        <authorList>
            <person name="Flood B.E."/>
            <person name="Fliss P."/>
            <person name="Jones D.S."/>
            <person name="Dick G.J."/>
            <person name="Jain S."/>
            <person name="Kaster A.K."/>
            <person name="Winkel M."/>
            <person name="Mussmann M."/>
            <person name="Bailey J."/>
        </authorList>
    </citation>
    <scope>NUCLEOTIDE SEQUENCE [LARGE SCALE GENOMIC DNA]</scope>
    <source>
        <strain evidence="1">Hydrate Ridge</strain>
    </source>
</reference>
<protein>
    <submittedName>
        <fullName evidence="1">Uncharacterized protein</fullName>
    </submittedName>
</protein>
<proteinExistence type="predicted"/>
<evidence type="ECO:0000313" key="1">
    <source>
        <dbReference type="EMBL" id="TGO02352.1"/>
    </source>
</evidence>
<dbReference type="EMBL" id="JSZA02000154">
    <property type="protein sequence ID" value="TGO02352.1"/>
    <property type="molecule type" value="Genomic_DNA"/>
</dbReference>
<organism evidence="1 2">
    <name type="scientific">Candidatus Thiomargarita nelsonii</name>
    <dbReference type="NCBI Taxonomy" id="1003181"/>
    <lineage>
        <taxon>Bacteria</taxon>
        <taxon>Pseudomonadati</taxon>
        <taxon>Pseudomonadota</taxon>
        <taxon>Gammaproteobacteria</taxon>
        <taxon>Thiotrichales</taxon>
        <taxon>Thiotrichaceae</taxon>
        <taxon>Thiomargarita</taxon>
    </lineage>
</organism>